<reference evidence="2" key="1">
    <citation type="submission" date="2020-01" db="EMBL/GenBank/DDBJ databases">
        <authorList>
            <person name="Rat A."/>
        </authorList>
    </citation>
    <scope>NUCLEOTIDE SEQUENCE</scope>
    <source>
        <strain evidence="2">LMG 31231</strain>
    </source>
</reference>
<dbReference type="Gene3D" id="3.40.190.150">
    <property type="entry name" value="Bordetella uptake gene, domain 1"/>
    <property type="match status" value="1"/>
</dbReference>
<dbReference type="CDD" id="cd13578">
    <property type="entry name" value="PBP2_Bug27"/>
    <property type="match status" value="1"/>
</dbReference>
<name>A0A9X9WR48_9PROT</name>
<evidence type="ECO:0000313" key="3">
    <source>
        <dbReference type="Proteomes" id="UP001138751"/>
    </source>
</evidence>
<dbReference type="Pfam" id="PF03401">
    <property type="entry name" value="TctC"/>
    <property type="match status" value="1"/>
</dbReference>
<protein>
    <submittedName>
        <fullName evidence="2">Tripartite tricarboxylate transporter substrate binding protein</fullName>
    </submittedName>
</protein>
<reference evidence="2" key="2">
    <citation type="journal article" date="2021" name="Syst. Appl. Microbiol.">
        <title>Roseomonas hellenica sp. nov., isolated from roots of wild-growing Alkanna tinctoria.</title>
        <authorList>
            <person name="Rat A."/>
            <person name="Naranjo H.D."/>
            <person name="Lebbe L."/>
            <person name="Cnockaert M."/>
            <person name="Krigas N."/>
            <person name="Grigoriadou K."/>
            <person name="Maloupa E."/>
            <person name="Willems A."/>
        </authorList>
    </citation>
    <scope>NUCLEOTIDE SEQUENCE</scope>
    <source>
        <strain evidence="2">LMG 31231</strain>
    </source>
</reference>
<proteinExistence type="inferred from homology"/>
<gene>
    <name evidence="2" type="ORF">GXW76_00455</name>
</gene>
<keyword evidence="3" id="KW-1185">Reference proteome</keyword>
<evidence type="ECO:0000256" key="1">
    <source>
        <dbReference type="ARBA" id="ARBA00006987"/>
    </source>
</evidence>
<accession>A0A9X9WR48</accession>
<dbReference type="Proteomes" id="UP001138751">
    <property type="component" value="Unassembled WGS sequence"/>
</dbReference>
<sequence>MKRRTIMLGAAPAVLAARSARGQDGFPTRTVRILVPVAPGGITDALARLVATGLQQRLGQTVVVENRPGGNGIVASEAVVRSEPDGHTMVLVIAAHAINPSLTPNLPIRPLEDLAPVTQVAGIPLVLVTSAALPPRTLAEFVAYARAAPEPLLYASSGAGSGAHIAGEMFARAIGAPMQNVIYRGTAQSLPDLFSGRVAMILDTVQTMLPHIREGRLRGLAICADQRWPAASDIPTTDEAGLPGFRAGSWAGLLAPTRTPRVVLDRVQRETADVLRQPETQQRFLDYGVVPVGSTPQAFDAFIRTEAERYRRVIREAGIRAD</sequence>
<dbReference type="AlphaFoldDB" id="A0A9X9WR48"/>
<dbReference type="InterPro" id="IPR005064">
    <property type="entry name" value="BUG"/>
</dbReference>
<dbReference type="PIRSF" id="PIRSF017082">
    <property type="entry name" value="YflP"/>
    <property type="match status" value="1"/>
</dbReference>
<evidence type="ECO:0000313" key="2">
    <source>
        <dbReference type="EMBL" id="MBR0669627.1"/>
    </source>
</evidence>
<dbReference type="PANTHER" id="PTHR42928">
    <property type="entry name" value="TRICARBOXYLATE-BINDING PROTEIN"/>
    <property type="match status" value="1"/>
</dbReference>
<dbReference type="RefSeq" id="WP_211859951.1">
    <property type="nucleotide sequence ID" value="NZ_JAAEDM010000001.1"/>
</dbReference>
<comment type="caution">
    <text evidence="2">The sequence shown here is derived from an EMBL/GenBank/DDBJ whole genome shotgun (WGS) entry which is preliminary data.</text>
</comment>
<dbReference type="InterPro" id="IPR042100">
    <property type="entry name" value="Bug_dom1"/>
</dbReference>
<comment type="similarity">
    <text evidence="1">Belongs to the UPF0065 (bug) family.</text>
</comment>
<dbReference type="EMBL" id="JAAEDM010000001">
    <property type="protein sequence ID" value="MBR0669627.1"/>
    <property type="molecule type" value="Genomic_DNA"/>
</dbReference>
<organism evidence="2 3">
    <name type="scientific">Neoroseomonas soli</name>
    <dbReference type="NCBI Taxonomy" id="1081025"/>
    <lineage>
        <taxon>Bacteria</taxon>
        <taxon>Pseudomonadati</taxon>
        <taxon>Pseudomonadota</taxon>
        <taxon>Alphaproteobacteria</taxon>
        <taxon>Acetobacterales</taxon>
        <taxon>Acetobacteraceae</taxon>
        <taxon>Neoroseomonas</taxon>
    </lineage>
</organism>
<dbReference type="PANTHER" id="PTHR42928:SF5">
    <property type="entry name" value="BLR1237 PROTEIN"/>
    <property type="match status" value="1"/>
</dbReference>
<dbReference type="Gene3D" id="3.40.190.10">
    <property type="entry name" value="Periplasmic binding protein-like II"/>
    <property type="match status" value="1"/>
</dbReference>